<keyword evidence="1" id="KW-0812">Transmembrane</keyword>
<reference evidence="2 3" key="1">
    <citation type="submission" date="2023-10" db="EMBL/GenBank/DDBJ databases">
        <title>Novel methanotroph of the genus Methylocapsa from a subarctic wetland.</title>
        <authorList>
            <person name="Belova S.E."/>
            <person name="Oshkin I.Y."/>
            <person name="Miroshnikov K."/>
            <person name="Dedysh S.N."/>
        </authorList>
    </citation>
    <scope>NUCLEOTIDE SEQUENCE [LARGE SCALE GENOMIC DNA]</scope>
    <source>
        <strain evidence="2 3">RX1</strain>
    </source>
</reference>
<keyword evidence="3" id="KW-1185">Reference proteome</keyword>
<protein>
    <submittedName>
        <fullName evidence="2">Uncharacterized protein</fullName>
    </submittedName>
</protein>
<evidence type="ECO:0000313" key="3">
    <source>
        <dbReference type="Proteomes" id="UP001626536"/>
    </source>
</evidence>
<dbReference type="RefSeq" id="WP_407340217.1">
    <property type="nucleotide sequence ID" value="NZ_CP136862.1"/>
</dbReference>
<keyword evidence="1" id="KW-1133">Transmembrane helix</keyword>
<evidence type="ECO:0000256" key="1">
    <source>
        <dbReference type="SAM" id="Phobius"/>
    </source>
</evidence>
<sequence>MSESWGVVSFWAKLWVFGWLLMAQFAGQMSGVMIGRLFARFKTYIFLKMRQ</sequence>
<feature type="transmembrane region" description="Helical" evidence="1">
    <location>
        <begin position="14"/>
        <end position="39"/>
    </location>
</feature>
<evidence type="ECO:0000313" key="2">
    <source>
        <dbReference type="EMBL" id="WOJ90629.1"/>
    </source>
</evidence>
<accession>A0ABZ0HVN7</accession>
<proteinExistence type="predicted"/>
<organism evidence="2 3">
    <name type="scientific">Methylocapsa polymorpha</name>
    <dbReference type="NCBI Taxonomy" id="3080828"/>
    <lineage>
        <taxon>Bacteria</taxon>
        <taxon>Pseudomonadati</taxon>
        <taxon>Pseudomonadota</taxon>
        <taxon>Alphaproteobacteria</taxon>
        <taxon>Hyphomicrobiales</taxon>
        <taxon>Beijerinckiaceae</taxon>
        <taxon>Methylocapsa</taxon>
    </lineage>
</organism>
<name>A0ABZ0HVN7_9HYPH</name>
<gene>
    <name evidence="2" type="ORF">RZS28_04880</name>
</gene>
<dbReference type="Proteomes" id="UP001626536">
    <property type="component" value="Chromosome"/>
</dbReference>
<dbReference type="EMBL" id="CP136862">
    <property type="protein sequence ID" value="WOJ90629.1"/>
    <property type="molecule type" value="Genomic_DNA"/>
</dbReference>
<keyword evidence="1" id="KW-0472">Membrane</keyword>